<sequence length="88" mass="9995">MAGWQLLLLGYFLGAPLGFLLCSVLVASKDPPKPHTTCKDCVHRHKKECPFSHIECDVTGDSIFWHTNKQDDFYCKEAQDIGLDTKRK</sequence>
<evidence type="ECO:0000313" key="1">
    <source>
        <dbReference type="EMBL" id="DAF99306.1"/>
    </source>
</evidence>
<reference evidence="1" key="1">
    <citation type="journal article" date="2021" name="Proc. Natl. Acad. Sci. U.S.A.">
        <title>A Catalog of Tens of Thousands of Viruses from Human Metagenomes Reveals Hidden Associations with Chronic Diseases.</title>
        <authorList>
            <person name="Tisza M.J."/>
            <person name="Buck C.B."/>
        </authorList>
    </citation>
    <scope>NUCLEOTIDE SEQUENCE</scope>
    <source>
        <strain evidence="1">Ctfza2</strain>
    </source>
</reference>
<name>A0A8S5UY32_9CAUD</name>
<accession>A0A8S5UY32</accession>
<dbReference type="EMBL" id="BK016163">
    <property type="protein sequence ID" value="DAF99306.1"/>
    <property type="molecule type" value="Genomic_DNA"/>
</dbReference>
<proteinExistence type="predicted"/>
<protein>
    <submittedName>
        <fullName evidence="1">Uncharacterized protein</fullName>
    </submittedName>
</protein>
<organism evidence="1">
    <name type="scientific">Siphoviridae sp. ctfza2</name>
    <dbReference type="NCBI Taxonomy" id="2825599"/>
    <lineage>
        <taxon>Viruses</taxon>
        <taxon>Duplodnaviria</taxon>
        <taxon>Heunggongvirae</taxon>
        <taxon>Uroviricota</taxon>
        <taxon>Caudoviricetes</taxon>
    </lineage>
</organism>